<sequence length="494" mass="56276">QKIYRDVLINDLEYALDKKVEQDLWTYGFKNYIVALQNVGRDKKDNWGLLQARLSWFLDCASGFYLTLLQEICSLFGLDLPFKRHDSLFGYRRVSSDSTNVSNPERSSCYYICQHCLVHLGDIARYRNQMVQAESFYRHAVALGANSGHPYNQLALLEASRADRLSTVFYYTRSIAVAHKFPAALTNLANTLRKCLNKPTNLEAKLGAADYEVVFLHLHALLYVNQDIAEATNVLESITHALTPLIATHEFSTWKLVQMAIISIFTYTQVEEKKCEVRRVLSEFSIGFLNALLLPLYTMSGDGVLDYFSLPAIYVLMLWLKCECGIVEALNRPHLWRGLCTLLNALRSLHCITPVNCVNSALPEDNDLRGFLPLESALSNLNFGGEELSSEIVKKLRAFRIIKLGEWLAMYSDCKPIYISESGQFDATPVTNVVTNQSDQQQTIKPQNMTGNSQEGLKARTRQNVALQSIFRRTQCQVMYFDTHRIYSHIYLPQ</sequence>
<feature type="domain" description="DNA/RNA-binding" evidence="2">
    <location>
        <begin position="133"/>
        <end position="377"/>
    </location>
</feature>
<reference evidence="4 5" key="1">
    <citation type="submission" date="2024-07" db="EMBL/GenBank/DDBJ databases">
        <title>Chromosome-level genome assembly of the water stick insect Ranatra chinensis (Heteroptera: Nepidae).</title>
        <authorList>
            <person name="Liu X."/>
        </authorList>
    </citation>
    <scope>NUCLEOTIDE SEQUENCE [LARGE SCALE GENOMIC DNA]</scope>
    <source>
        <strain evidence="4">Cailab_2021Rc</strain>
        <tissue evidence="4">Muscle</tissue>
    </source>
</reference>
<keyword evidence="1" id="KW-0866">Nonsense-mediated mRNA decay</keyword>
<keyword evidence="5" id="KW-1185">Reference proteome</keyword>
<dbReference type="Pfam" id="PF10374">
    <property type="entry name" value="EST1"/>
    <property type="match status" value="1"/>
</dbReference>
<dbReference type="InterPro" id="IPR018834">
    <property type="entry name" value="DNA/RNA-bd_Est1-type"/>
</dbReference>
<gene>
    <name evidence="4" type="ORF">AAG570_011171</name>
</gene>
<comment type="caution">
    <text evidence="4">The sequence shown here is derived from an EMBL/GenBank/DDBJ whole genome shotgun (WGS) entry which is preliminary data.</text>
</comment>
<feature type="non-terminal residue" evidence="4">
    <location>
        <position position="1"/>
    </location>
</feature>
<dbReference type="EMBL" id="JBFDAA010000006">
    <property type="protein sequence ID" value="KAL1131554.1"/>
    <property type="molecule type" value="Genomic_DNA"/>
</dbReference>
<evidence type="ECO:0008006" key="6">
    <source>
        <dbReference type="Google" id="ProtNLM"/>
    </source>
</evidence>
<organism evidence="4 5">
    <name type="scientific">Ranatra chinensis</name>
    <dbReference type="NCBI Taxonomy" id="642074"/>
    <lineage>
        <taxon>Eukaryota</taxon>
        <taxon>Metazoa</taxon>
        <taxon>Ecdysozoa</taxon>
        <taxon>Arthropoda</taxon>
        <taxon>Hexapoda</taxon>
        <taxon>Insecta</taxon>
        <taxon>Pterygota</taxon>
        <taxon>Neoptera</taxon>
        <taxon>Paraneoptera</taxon>
        <taxon>Hemiptera</taxon>
        <taxon>Heteroptera</taxon>
        <taxon>Panheteroptera</taxon>
        <taxon>Nepomorpha</taxon>
        <taxon>Nepidae</taxon>
        <taxon>Ranatrinae</taxon>
        <taxon>Ranatra</taxon>
    </lineage>
</organism>
<dbReference type="PANTHER" id="PTHR15696">
    <property type="entry name" value="SMG-7 SUPPRESSOR WITH MORPHOLOGICAL EFFECT ON GENITALIA PROTEIN 7"/>
    <property type="match status" value="1"/>
</dbReference>
<name>A0ABD0YM03_9HEMI</name>
<accession>A0ABD0YM03</accession>
<dbReference type="SUPFAM" id="SSF48452">
    <property type="entry name" value="TPR-like"/>
    <property type="match status" value="1"/>
</dbReference>
<proteinExistence type="predicted"/>
<dbReference type="Proteomes" id="UP001558652">
    <property type="component" value="Unassembled WGS sequence"/>
</dbReference>
<evidence type="ECO:0000259" key="3">
    <source>
        <dbReference type="Pfam" id="PF10374"/>
    </source>
</evidence>
<dbReference type="Pfam" id="PF10373">
    <property type="entry name" value="EST1_DNA_bind"/>
    <property type="match status" value="1"/>
</dbReference>
<evidence type="ECO:0000313" key="5">
    <source>
        <dbReference type="Proteomes" id="UP001558652"/>
    </source>
</evidence>
<dbReference type="Gene3D" id="1.25.40.10">
    <property type="entry name" value="Tetratricopeptide repeat domain"/>
    <property type="match status" value="1"/>
</dbReference>
<evidence type="ECO:0000259" key="2">
    <source>
        <dbReference type="Pfam" id="PF10373"/>
    </source>
</evidence>
<dbReference type="InterPro" id="IPR045153">
    <property type="entry name" value="Est1/Ebs1-like"/>
</dbReference>
<dbReference type="PANTHER" id="PTHR15696:SF5">
    <property type="entry name" value="NONSENSE-MEDIATED MRNA DECAY FACTOR SMG7"/>
    <property type="match status" value="1"/>
</dbReference>
<dbReference type="AlphaFoldDB" id="A0ABD0YM03"/>
<feature type="domain" description="Telomerase activating protein Est1-like N-terminal" evidence="3">
    <location>
        <begin position="19"/>
        <end position="130"/>
    </location>
</feature>
<evidence type="ECO:0000313" key="4">
    <source>
        <dbReference type="EMBL" id="KAL1131554.1"/>
    </source>
</evidence>
<protein>
    <recommendedName>
        <fullName evidence="6">DNA/RNA-binding domain-containing protein</fullName>
    </recommendedName>
</protein>
<dbReference type="InterPro" id="IPR011990">
    <property type="entry name" value="TPR-like_helical_dom_sf"/>
</dbReference>
<dbReference type="GO" id="GO:0000184">
    <property type="term" value="P:nuclear-transcribed mRNA catabolic process, nonsense-mediated decay"/>
    <property type="evidence" value="ECO:0007669"/>
    <property type="project" value="UniProtKB-KW"/>
</dbReference>
<dbReference type="InterPro" id="IPR019458">
    <property type="entry name" value="Est1-like_N"/>
</dbReference>
<evidence type="ECO:0000256" key="1">
    <source>
        <dbReference type="ARBA" id="ARBA00023161"/>
    </source>
</evidence>